<keyword evidence="3" id="KW-1185">Reference proteome</keyword>
<keyword evidence="1" id="KW-0472">Membrane</keyword>
<keyword evidence="1" id="KW-0812">Transmembrane</keyword>
<feature type="transmembrane region" description="Helical" evidence="1">
    <location>
        <begin position="6"/>
        <end position="25"/>
    </location>
</feature>
<keyword evidence="1" id="KW-1133">Transmembrane helix</keyword>
<evidence type="ECO:0000313" key="2">
    <source>
        <dbReference type="EMBL" id="MFD2638000.1"/>
    </source>
</evidence>
<dbReference type="Proteomes" id="UP001597452">
    <property type="component" value="Unassembled WGS sequence"/>
</dbReference>
<protein>
    <recommendedName>
        <fullName evidence="4">DUF3139 domain-containing protein</fullName>
    </recommendedName>
</protein>
<name>A0ABW5Q7U9_9BACI</name>
<proteinExistence type="predicted"/>
<accession>A0ABW5Q7U9</accession>
<evidence type="ECO:0000313" key="3">
    <source>
        <dbReference type="Proteomes" id="UP001597452"/>
    </source>
</evidence>
<evidence type="ECO:0008006" key="4">
    <source>
        <dbReference type="Google" id="ProtNLM"/>
    </source>
</evidence>
<gene>
    <name evidence="2" type="ORF">ACFSW4_03785</name>
</gene>
<evidence type="ECO:0000256" key="1">
    <source>
        <dbReference type="SAM" id="Phobius"/>
    </source>
</evidence>
<reference evidence="3" key="1">
    <citation type="journal article" date="2019" name="Int. J. Syst. Evol. Microbiol.">
        <title>The Global Catalogue of Microorganisms (GCM) 10K type strain sequencing project: providing services to taxonomists for standard genome sequencing and annotation.</title>
        <authorList>
            <consortium name="The Broad Institute Genomics Platform"/>
            <consortium name="The Broad Institute Genome Sequencing Center for Infectious Disease"/>
            <person name="Wu L."/>
            <person name="Ma J."/>
        </authorList>
    </citation>
    <scope>NUCLEOTIDE SEQUENCE [LARGE SCALE GENOMIC DNA]</scope>
    <source>
        <strain evidence="3">TISTR 1571</strain>
    </source>
</reference>
<dbReference type="EMBL" id="JBHUMZ010000011">
    <property type="protein sequence ID" value="MFD2638000.1"/>
    <property type="molecule type" value="Genomic_DNA"/>
</dbReference>
<dbReference type="RefSeq" id="WP_377327542.1">
    <property type="nucleotide sequence ID" value="NZ_JBHUMZ010000011.1"/>
</dbReference>
<comment type="caution">
    <text evidence="2">The sequence shown here is derived from an EMBL/GenBank/DDBJ whole genome shotgun (WGS) entry which is preliminary data.</text>
</comment>
<organism evidence="2 3">
    <name type="scientific">Piscibacillus salipiscarius</name>
    <dbReference type="NCBI Taxonomy" id="299480"/>
    <lineage>
        <taxon>Bacteria</taxon>
        <taxon>Bacillati</taxon>
        <taxon>Bacillota</taxon>
        <taxon>Bacilli</taxon>
        <taxon>Bacillales</taxon>
        <taxon>Bacillaceae</taxon>
        <taxon>Piscibacillus</taxon>
    </lineage>
</organism>
<sequence>MKSIKIYSLILLALLTVGLGIYITLYHSNIINDRYEQVTIIKNGEITETIHNLDRINNIIEQINSQPRDFYYNNSGLKYDYLPHGRMIFENDKNQKILTLVYKKNDQANVISDYWEVQTHFNFGKDK</sequence>